<dbReference type="EMBL" id="LAVV01014682">
    <property type="protein sequence ID" value="KNZ44532.1"/>
    <property type="molecule type" value="Genomic_DNA"/>
</dbReference>
<keyword evidence="1" id="KW-0812">Transmembrane</keyword>
<accession>A0A0L6U8B3</accession>
<keyword evidence="3" id="KW-1185">Reference proteome</keyword>
<evidence type="ECO:0000256" key="1">
    <source>
        <dbReference type="SAM" id="Phobius"/>
    </source>
</evidence>
<evidence type="ECO:0000313" key="2">
    <source>
        <dbReference type="EMBL" id="KNZ44532.1"/>
    </source>
</evidence>
<organism evidence="2 3">
    <name type="scientific">Puccinia sorghi</name>
    <dbReference type="NCBI Taxonomy" id="27349"/>
    <lineage>
        <taxon>Eukaryota</taxon>
        <taxon>Fungi</taxon>
        <taxon>Dikarya</taxon>
        <taxon>Basidiomycota</taxon>
        <taxon>Pucciniomycotina</taxon>
        <taxon>Pucciniomycetes</taxon>
        <taxon>Pucciniales</taxon>
        <taxon>Pucciniaceae</taxon>
        <taxon>Puccinia</taxon>
    </lineage>
</organism>
<dbReference type="VEuPathDB" id="FungiDB:VP01_906g2"/>
<feature type="transmembrane region" description="Helical" evidence="1">
    <location>
        <begin position="243"/>
        <end position="269"/>
    </location>
</feature>
<protein>
    <submittedName>
        <fullName evidence="2">Uncharacterized protein</fullName>
    </submittedName>
</protein>
<proteinExistence type="predicted"/>
<feature type="transmembrane region" description="Helical" evidence="1">
    <location>
        <begin position="327"/>
        <end position="345"/>
    </location>
</feature>
<feature type="transmembrane region" description="Helical" evidence="1">
    <location>
        <begin position="290"/>
        <end position="307"/>
    </location>
</feature>
<name>A0A0L6U8B3_9BASI</name>
<gene>
    <name evidence="2" type="ORF">VP01_906g2</name>
</gene>
<comment type="caution">
    <text evidence="2">The sequence shown here is derived from an EMBL/GenBank/DDBJ whole genome shotgun (WGS) entry which is preliminary data.</text>
</comment>
<keyword evidence="1" id="KW-1133">Transmembrane helix</keyword>
<reference evidence="2 3" key="1">
    <citation type="submission" date="2015-08" db="EMBL/GenBank/DDBJ databases">
        <title>Next Generation Sequencing and Analysis of the Genome of Puccinia sorghi L Schw, the Causal Agent of Maize Common Rust.</title>
        <authorList>
            <person name="Rochi L."/>
            <person name="Burguener G."/>
            <person name="Darino M."/>
            <person name="Turjanski A."/>
            <person name="Kreff E."/>
            <person name="Dieguez M.J."/>
            <person name="Sacco F."/>
        </authorList>
    </citation>
    <scope>NUCLEOTIDE SEQUENCE [LARGE SCALE GENOMIC DNA]</scope>
    <source>
        <strain evidence="2 3">RO10H11247</strain>
    </source>
</reference>
<sequence length="361" mass="42707">MNFCNLVPGIKVAHSMIQSEFPHSVRGCLGKLFPVGLVEKNGVHQRAPTKHPCVAFSNLIIVSKMILRKWLSEVRSIMTTHPTTDLNDQQLMLSAIPKEQPSKIRIDQILFPFPITKSPLHINSKLTQPRSNSVRRQSLDCFLYCNQAINLLVLEFLKDTFVFLWFQALKKPKILEYYFFWKWMSDLSEFWGFYGDVEMLSYDFSHIVNITIPYIPQVGSFFINPLHNFCTYSSEPLQLLISIFVWFCLVLLGFVLFFCIFPFYFILYYNDYILYIKRLQYPQNPHHNSYCLILLYIILKYLINFYFTCPDIQYDQYTLCLVSPSFVFLEYSVKVIIFILSYCLLHKYVFDYLEESISYLL</sequence>
<evidence type="ECO:0000313" key="3">
    <source>
        <dbReference type="Proteomes" id="UP000037035"/>
    </source>
</evidence>
<dbReference type="AlphaFoldDB" id="A0A0L6U8B3"/>
<keyword evidence="1" id="KW-0472">Membrane</keyword>
<dbReference type="Proteomes" id="UP000037035">
    <property type="component" value="Unassembled WGS sequence"/>
</dbReference>